<evidence type="ECO:0000256" key="3">
    <source>
        <dbReference type="ARBA" id="ARBA00022741"/>
    </source>
</evidence>
<dbReference type="AlphaFoldDB" id="A0A2P2MVM0"/>
<feature type="transmembrane region" description="Helical" evidence="6">
    <location>
        <begin position="28"/>
        <end position="49"/>
    </location>
</feature>
<keyword evidence="2" id="KW-0808">Transferase</keyword>
<reference evidence="7" key="1">
    <citation type="submission" date="2018-02" db="EMBL/GenBank/DDBJ databases">
        <title>Rhizophora mucronata_Transcriptome.</title>
        <authorList>
            <person name="Meera S.P."/>
            <person name="Sreeshan A."/>
            <person name="Augustine A."/>
        </authorList>
    </citation>
    <scope>NUCLEOTIDE SEQUENCE</scope>
    <source>
        <tissue evidence="7">Leaf</tissue>
    </source>
</reference>
<keyword evidence="1" id="KW-0723">Serine/threonine-protein kinase</keyword>
<dbReference type="SUPFAM" id="SSF56112">
    <property type="entry name" value="Protein kinase-like (PK-like)"/>
    <property type="match status" value="1"/>
</dbReference>
<keyword evidence="6" id="KW-1133">Transmembrane helix</keyword>
<dbReference type="GO" id="GO:0005524">
    <property type="term" value="F:ATP binding"/>
    <property type="evidence" value="ECO:0007669"/>
    <property type="project" value="UniProtKB-KW"/>
</dbReference>
<keyword evidence="4 7" id="KW-0418">Kinase</keyword>
<dbReference type="InterPro" id="IPR011009">
    <property type="entry name" value="Kinase-like_dom_sf"/>
</dbReference>
<dbReference type="PANTHER" id="PTHR27002:SF1050">
    <property type="entry name" value="CYSTEINE-RICH RECEPTOR-LIKE PROTEIN KINASE 5"/>
    <property type="match status" value="1"/>
</dbReference>
<proteinExistence type="predicted"/>
<keyword evidence="6" id="KW-0472">Membrane</keyword>
<evidence type="ECO:0000256" key="5">
    <source>
        <dbReference type="ARBA" id="ARBA00022840"/>
    </source>
</evidence>
<keyword evidence="3" id="KW-0547">Nucleotide-binding</keyword>
<accession>A0A2P2MVM0</accession>
<organism evidence="7">
    <name type="scientific">Rhizophora mucronata</name>
    <name type="common">Asiatic mangrove</name>
    <dbReference type="NCBI Taxonomy" id="61149"/>
    <lineage>
        <taxon>Eukaryota</taxon>
        <taxon>Viridiplantae</taxon>
        <taxon>Streptophyta</taxon>
        <taxon>Embryophyta</taxon>
        <taxon>Tracheophyta</taxon>
        <taxon>Spermatophyta</taxon>
        <taxon>Magnoliopsida</taxon>
        <taxon>eudicotyledons</taxon>
        <taxon>Gunneridae</taxon>
        <taxon>Pentapetalae</taxon>
        <taxon>rosids</taxon>
        <taxon>fabids</taxon>
        <taxon>Malpighiales</taxon>
        <taxon>Rhizophoraceae</taxon>
        <taxon>Rhizophora</taxon>
    </lineage>
</organism>
<evidence type="ECO:0000256" key="2">
    <source>
        <dbReference type="ARBA" id="ARBA00022679"/>
    </source>
</evidence>
<dbReference type="Gene3D" id="3.30.200.20">
    <property type="entry name" value="Phosphorylase Kinase, domain 1"/>
    <property type="match status" value="1"/>
</dbReference>
<evidence type="ECO:0000256" key="1">
    <source>
        <dbReference type="ARBA" id="ARBA00022527"/>
    </source>
</evidence>
<keyword evidence="7" id="KW-0675">Receptor</keyword>
<dbReference type="PANTHER" id="PTHR27002">
    <property type="entry name" value="RECEPTOR-LIKE SERINE/THREONINE-PROTEIN KINASE SD1-8"/>
    <property type="match status" value="1"/>
</dbReference>
<dbReference type="GO" id="GO:0004674">
    <property type="term" value="F:protein serine/threonine kinase activity"/>
    <property type="evidence" value="ECO:0007669"/>
    <property type="project" value="UniProtKB-KW"/>
</dbReference>
<protein>
    <submittedName>
        <fullName evidence="7">Cysteine-rich receptor-like protein kinase 25</fullName>
    </submittedName>
</protein>
<sequence>MQPVSSPPPASGPSPAKMAKKVKIPTTLVIVAGCVIAGFVMLFCVRYCLIRRPTRMKHGRVLEGQDGIEITNEESLQYPLVTIESATKKFSSDNKLGRGGFGEVYKVTVSIWASSPSLNFWVEWLHDMAYITYIKHIVLYIYLVSNILCWL</sequence>
<dbReference type="EMBL" id="GGEC01053774">
    <property type="protein sequence ID" value="MBX34258.1"/>
    <property type="molecule type" value="Transcribed_RNA"/>
</dbReference>
<dbReference type="GO" id="GO:0005886">
    <property type="term" value="C:plasma membrane"/>
    <property type="evidence" value="ECO:0007669"/>
    <property type="project" value="TreeGrafter"/>
</dbReference>
<dbReference type="GO" id="GO:0042742">
    <property type="term" value="P:defense response to bacterium"/>
    <property type="evidence" value="ECO:0007669"/>
    <property type="project" value="TreeGrafter"/>
</dbReference>
<evidence type="ECO:0000256" key="6">
    <source>
        <dbReference type="SAM" id="Phobius"/>
    </source>
</evidence>
<keyword evidence="5" id="KW-0067">ATP-binding</keyword>
<name>A0A2P2MVM0_RHIMU</name>
<evidence type="ECO:0000256" key="4">
    <source>
        <dbReference type="ARBA" id="ARBA00022777"/>
    </source>
</evidence>
<evidence type="ECO:0000313" key="7">
    <source>
        <dbReference type="EMBL" id="MBX34258.1"/>
    </source>
</evidence>
<keyword evidence="6" id="KW-0812">Transmembrane</keyword>